<dbReference type="Pfam" id="PF01551">
    <property type="entry name" value="Peptidase_M23"/>
    <property type="match status" value="1"/>
</dbReference>
<keyword evidence="4" id="KW-1185">Reference proteome</keyword>
<dbReference type="FunFam" id="2.70.70.10:FF:000019">
    <property type="entry name" value="M23 family peptidase"/>
    <property type="match status" value="1"/>
</dbReference>
<dbReference type="EMBL" id="SLXO01000004">
    <property type="protein sequence ID" value="TCP35256.1"/>
    <property type="molecule type" value="Genomic_DNA"/>
</dbReference>
<reference evidence="3 4" key="1">
    <citation type="submission" date="2019-03" db="EMBL/GenBank/DDBJ databases">
        <title>Genomic Encyclopedia of Type Strains, Phase IV (KMG-IV): sequencing the most valuable type-strain genomes for metagenomic binning, comparative biology and taxonomic classification.</title>
        <authorList>
            <person name="Goeker M."/>
        </authorList>
    </citation>
    <scope>NUCLEOTIDE SEQUENCE [LARGE SCALE GENOMIC DNA]</scope>
    <source>
        <strain evidence="3 4">DSM 2132</strain>
    </source>
</reference>
<dbReference type="AlphaFoldDB" id="A0A4V2SPH6"/>
<sequence length="279" mass="29840">MRLVAILLCLLTVAPMARAVEFDGAFTQGGLVRGKASPGARVTLDGQTLKVSADGDFVFGFGRDETGPVTLTVTRPDGTDLAYRFAVAPRDYNIQRIDGLDEDKVTPPPEYYARRKRETGRVAAARGYRTDALDWTGGFDWPAAGRISGVYGSQRILNGKPRWPHYGVDVAAPAGTPVAAPAAGVVRLADSDFLLEGGIVIIDHGFGVTSTLFHLQRVDVAEGERVARGQTIGAMGATGRATGAHVDWRINWGRVRLDPQLIAGPLPDQPTTPHQQAAE</sequence>
<comment type="caution">
    <text evidence="3">The sequence shown here is derived from an EMBL/GenBank/DDBJ whole genome shotgun (WGS) entry which is preliminary data.</text>
</comment>
<evidence type="ECO:0000256" key="1">
    <source>
        <dbReference type="SAM" id="SignalP"/>
    </source>
</evidence>
<name>A0A4V2SPH6_RHOSA</name>
<dbReference type="PANTHER" id="PTHR21666:SF285">
    <property type="entry name" value="M23 FAMILY METALLOPEPTIDASE"/>
    <property type="match status" value="1"/>
</dbReference>
<protein>
    <submittedName>
        <fullName evidence="3">Murein DD-endopeptidase MepM/ murein hydrolase activator NlpD</fullName>
    </submittedName>
</protein>
<evidence type="ECO:0000313" key="3">
    <source>
        <dbReference type="EMBL" id="TCP35256.1"/>
    </source>
</evidence>
<dbReference type="Proteomes" id="UP000295399">
    <property type="component" value="Unassembled WGS sequence"/>
</dbReference>
<keyword evidence="3" id="KW-0378">Hydrolase</keyword>
<dbReference type="InterPro" id="IPR011055">
    <property type="entry name" value="Dup_hybrid_motif"/>
</dbReference>
<evidence type="ECO:0000259" key="2">
    <source>
        <dbReference type="Pfam" id="PF01551"/>
    </source>
</evidence>
<dbReference type="CDD" id="cd12797">
    <property type="entry name" value="M23_peptidase"/>
    <property type="match status" value="1"/>
</dbReference>
<dbReference type="InterPro" id="IPR016047">
    <property type="entry name" value="M23ase_b-sheet_dom"/>
</dbReference>
<feature type="chain" id="PRO_5020240202" evidence="1">
    <location>
        <begin position="20"/>
        <end position="279"/>
    </location>
</feature>
<keyword evidence="1" id="KW-0732">Signal</keyword>
<dbReference type="SUPFAM" id="SSF51261">
    <property type="entry name" value="Duplicated hybrid motif"/>
    <property type="match status" value="1"/>
</dbReference>
<proteinExistence type="predicted"/>
<dbReference type="PANTHER" id="PTHR21666">
    <property type="entry name" value="PEPTIDASE-RELATED"/>
    <property type="match status" value="1"/>
</dbReference>
<feature type="signal peptide" evidence="1">
    <location>
        <begin position="1"/>
        <end position="19"/>
    </location>
</feature>
<feature type="domain" description="M23ase beta-sheet core" evidence="2">
    <location>
        <begin position="164"/>
        <end position="259"/>
    </location>
</feature>
<dbReference type="OrthoDB" id="9815245at2"/>
<accession>A0A4V2SPH6</accession>
<dbReference type="RefSeq" id="WP_132708160.1">
    <property type="nucleotide sequence ID" value="NZ_JACIGF010000004.1"/>
</dbReference>
<dbReference type="GO" id="GO:0004222">
    <property type="term" value="F:metalloendopeptidase activity"/>
    <property type="evidence" value="ECO:0007669"/>
    <property type="project" value="TreeGrafter"/>
</dbReference>
<dbReference type="Gene3D" id="2.70.70.10">
    <property type="entry name" value="Glucose Permease (Domain IIA)"/>
    <property type="match status" value="1"/>
</dbReference>
<dbReference type="InterPro" id="IPR050570">
    <property type="entry name" value="Cell_wall_metabolism_enzyme"/>
</dbReference>
<dbReference type="InParanoid" id="A0A4V2SPH6"/>
<evidence type="ECO:0000313" key="4">
    <source>
        <dbReference type="Proteomes" id="UP000295399"/>
    </source>
</evidence>
<gene>
    <name evidence="3" type="ORF">EV659_104106</name>
</gene>
<organism evidence="3 4">
    <name type="scientific">Rhodothalassium salexigens DSM 2132</name>
    <dbReference type="NCBI Taxonomy" id="1188247"/>
    <lineage>
        <taxon>Bacteria</taxon>
        <taxon>Pseudomonadati</taxon>
        <taxon>Pseudomonadota</taxon>
        <taxon>Alphaproteobacteria</taxon>
        <taxon>Rhodothalassiales</taxon>
        <taxon>Rhodothalassiaceae</taxon>
        <taxon>Rhodothalassium</taxon>
    </lineage>
</organism>